<dbReference type="EnsemblMetazoa" id="AAEL026426-RA">
    <property type="protein sequence ID" value="AAEL026426-PA"/>
    <property type="gene ID" value="AAEL026426"/>
</dbReference>
<organism evidence="1 2">
    <name type="scientific">Aedes aegypti</name>
    <name type="common">Yellowfever mosquito</name>
    <name type="synonym">Culex aegypti</name>
    <dbReference type="NCBI Taxonomy" id="7159"/>
    <lineage>
        <taxon>Eukaryota</taxon>
        <taxon>Metazoa</taxon>
        <taxon>Ecdysozoa</taxon>
        <taxon>Arthropoda</taxon>
        <taxon>Hexapoda</taxon>
        <taxon>Insecta</taxon>
        <taxon>Pterygota</taxon>
        <taxon>Neoptera</taxon>
        <taxon>Endopterygota</taxon>
        <taxon>Diptera</taxon>
        <taxon>Nematocera</taxon>
        <taxon>Culicoidea</taxon>
        <taxon>Culicidae</taxon>
        <taxon>Culicinae</taxon>
        <taxon>Aedini</taxon>
        <taxon>Aedes</taxon>
        <taxon>Stegomyia</taxon>
    </lineage>
</organism>
<keyword evidence="2" id="KW-1185">Reference proteome</keyword>
<protein>
    <submittedName>
        <fullName evidence="1">Uncharacterized protein</fullName>
    </submittedName>
</protein>
<reference evidence="1 2" key="1">
    <citation type="submission" date="2017-06" db="EMBL/GenBank/DDBJ databases">
        <title>Aedes aegypti genome working group (AGWG) sequencing and assembly.</title>
        <authorList>
            <consortium name="Aedes aegypti Genome Working Group (AGWG)"/>
            <person name="Matthews B.J."/>
        </authorList>
    </citation>
    <scope>NUCLEOTIDE SEQUENCE [LARGE SCALE GENOMIC DNA]</scope>
    <source>
        <strain evidence="1 2">LVP_AGWG</strain>
    </source>
</reference>
<sequence>MTKLGFVLVSAAVLAVGLVAGAPSAMVHKAPEPAHAAKPADHAHAAPAHKGLPALHKDLPLKPAAHVPALPAHHAVPAHAPAPHVPAAAPHAYVAPGVHGHKAPVAHGHHAPAGPAHKSRHVSMSRSHYPGYHVEPVSHGYHAAHNVIHHAYAVKAPHVKCGANILIGCAPEVAHVPCIPVPAHKPY</sequence>
<reference evidence="1" key="2">
    <citation type="submission" date="2020-05" db="UniProtKB">
        <authorList>
            <consortium name="EnsemblMetazoa"/>
        </authorList>
    </citation>
    <scope>IDENTIFICATION</scope>
    <source>
        <strain evidence="1">LVP_AGWG</strain>
    </source>
</reference>
<proteinExistence type="predicted"/>
<dbReference type="Proteomes" id="UP000008820">
    <property type="component" value="Chromosome 2"/>
</dbReference>
<name>A0A6I8U7R8_AEDAE</name>
<evidence type="ECO:0000313" key="1">
    <source>
        <dbReference type="EnsemblMetazoa" id="AAEL026426-PA"/>
    </source>
</evidence>
<dbReference type="OrthoDB" id="7744666at2759"/>
<accession>A0A6I8U7R8</accession>
<gene>
    <name evidence="1" type="primary">110675201</name>
</gene>
<dbReference type="InParanoid" id="A0A6I8U7R8"/>
<evidence type="ECO:0000313" key="2">
    <source>
        <dbReference type="Proteomes" id="UP000008820"/>
    </source>
</evidence>
<dbReference type="AlphaFoldDB" id="A0A6I8U7R8"/>